<dbReference type="SMART" id="SM00450">
    <property type="entry name" value="RHOD"/>
    <property type="match status" value="2"/>
</dbReference>
<dbReference type="PANTHER" id="PTHR11364:SF27">
    <property type="entry name" value="SULFURTRANSFERASE"/>
    <property type="match status" value="1"/>
</dbReference>
<dbReference type="PANTHER" id="PTHR11364">
    <property type="entry name" value="THIOSULFATE SULFERTANSFERASE"/>
    <property type="match status" value="1"/>
</dbReference>
<evidence type="ECO:0000313" key="6">
    <source>
        <dbReference type="Proteomes" id="UP001415169"/>
    </source>
</evidence>
<proteinExistence type="predicted"/>
<keyword evidence="1" id="KW-0808">Transferase</keyword>
<sequence length="295" mass="31283">MTHSERPILTDPAELETALRDGRYPDGGPVRVLDVRWGGVARPADKPDGREAFELGHIPGAVYVDLETELALPPERRTPQDGRHPLPELDELQQAARSWGIDPGDTVVVYDDLKNLSSARAWWLLRYAGVADVRLLDGSLRAWTAAGHPLETGTGDAPIPGTVTLEYGALPVIPLDEVAAFAASGVLLDARAGDRFRGEVEPIDPRAGHIPGAVSAPTTANVDANGRFLTPGELRARFEELGVTDASPVGAYCGSGVTAAHEAVALTLAGFAPAVYPGSFSQWSNHPELPVKTGE</sequence>
<feature type="region of interest" description="Disordered" evidence="3">
    <location>
        <begin position="1"/>
        <end position="27"/>
    </location>
</feature>
<dbReference type="Pfam" id="PF00581">
    <property type="entry name" value="Rhodanese"/>
    <property type="match status" value="2"/>
</dbReference>
<dbReference type="Gene3D" id="3.40.250.10">
    <property type="entry name" value="Rhodanese-like domain"/>
    <property type="match status" value="2"/>
</dbReference>
<evidence type="ECO:0000259" key="4">
    <source>
        <dbReference type="PROSITE" id="PS50206"/>
    </source>
</evidence>
<dbReference type="InterPro" id="IPR001307">
    <property type="entry name" value="Thiosulphate_STrfase_CS"/>
</dbReference>
<feature type="domain" description="Rhodanese" evidence="4">
    <location>
        <begin position="181"/>
        <end position="292"/>
    </location>
</feature>
<reference evidence="5" key="1">
    <citation type="journal article" date="2014" name="Int. J. Syst. Evol. Microbiol.">
        <title>Complete genome of a new Firmicutes species belonging to the dominant human colonic microbiota ('Ruminococcus bicirculans') reveals two chromosomes and a selective capacity to utilize plant glucans.</title>
        <authorList>
            <consortium name="NISC Comparative Sequencing Program"/>
            <person name="Wegmann U."/>
            <person name="Louis P."/>
            <person name="Goesmann A."/>
            <person name="Henrissat B."/>
            <person name="Duncan S.H."/>
            <person name="Flint H.J."/>
        </authorList>
    </citation>
    <scope>NUCLEOTIDE SEQUENCE</scope>
    <source>
        <strain evidence="5">JCM 17590</strain>
    </source>
</reference>
<keyword evidence="2" id="KW-0677">Repeat</keyword>
<evidence type="ECO:0000256" key="1">
    <source>
        <dbReference type="ARBA" id="ARBA00022679"/>
    </source>
</evidence>
<dbReference type="CDD" id="cd01449">
    <property type="entry name" value="TST_Repeat_2"/>
    <property type="match status" value="1"/>
</dbReference>
<keyword evidence="6" id="KW-1185">Reference proteome</keyword>
<dbReference type="InterPro" id="IPR001763">
    <property type="entry name" value="Rhodanese-like_dom"/>
</dbReference>
<dbReference type="Proteomes" id="UP001415169">
    <property type="component" value="Unassembled WGS sequence"/>
</dbReference>
<dbReference type="CDD" id="cd01448">
    <property type="entry name" value="TST_Repeat_1"/>
    <property type="match status" value="1"/>
</dbReference>
<dbReference type="RefSeq" id="WP_425554996.1">
    <property type="nucleotide sequence ID" value="NZ_BAABBV010000001.1"/>
</dbReference>
<feature type="domain" description="Rhodanese" evidence="4">
    <location>
        <begin position="26"/>
        <end position="152"/>
    </location>
</feature>
<reference evidence="5" key="2">
    <citation type="submission" date="2023-12" db="EMBL/GenBank/DDBJ databases">
        <authorList>
            <person name="Sun Q."/>
            <person name="Inoue M."/>
        </authorList>
    </citation>
    <scope>NUCLEOTIDE SEQUENCE</scope>
    <source>
        <strain evidence="5">JCM 17590</strain>
    </source>
</reference>
<evidence type="ECO:0000256" key="2">
    <source>
        <dbReference type="ARBA" id="ARBA00022737"/>
    </source>
</evidence>
<evidence type="ECO:0000256" key="3">
    <source>
        <dbReference type="SAM" id="MobiDB-lite"/>
    </source>
</evidence>
<comment type="caution">
    <text evidence="5">The sequence shown here is derived from an EMBL/GenBank/DDBJ whole genome shotgun (WGS) entry which is preliminary data.</text>
</comment>
<accession>A0ABP7ZIS8</accession>
<dbReference type="InterPro" id="IPR045078">
    <property type="entry name" value="TST/MPST-like"/>
</dbReference>
<name>A0ABP7ZIS8_9MICO</name>
<dbReference type="EMBL" id="BAABBV010000001">
    <property type="protein sequence ID" value="GAA4159237.1"/>
    <property type="molecule type" value="Genomic_DNA"/>
</dbReference>
<dbReference type="PROSITE" id="PS50206">
    <property type="entry name" value="RHODANESE_3"/>
    <property type="match status" value="2"/>
</dbReference>
<protein>
    <submittedName>
        <fullName evidence="5">Sulfurtransferase</fullName>
    </submittedName>
</protein>
<organism evidence="5 6">
    <name type="scientific">Gryllotalpicola daejeonensis</name>
    <dbReference type="NCBI Taxonomy" id="993087"/>
    <lineage>
        <taxon>Bacteria</taxon>
        <taxon>Bacillati</taxon>
        <taxon>Actinomycetota</taxon>
        <taxon>Actinomycetes</taxon>
        <taxon>Micrococcales</taxon>
        <taxon>Microbacteriaceae</taxon>
        <taxon>Gryllotalpicola</taxon>
    </lineage>
</organism>
<dbReference type="SUPFAM" id="SSF52821">
    <property type="entry name" value="Rhodanese/Cell cycle control phosphatase"/>
    <property type="match status" value="2"/>
</dbReference>
<gene>
    <name evidence="5" type="ORF">GCM10022286_13290</name>
</gene>
<dbReference type="InterPro" id="IPR036873">
    <property type="entry name" value="Rhodanese-like_dom_sf"/>
</dbReference>
<dbReference type="PROSITE" id="PS00380">
    <property type="entry name" value="RHODANESE_1"/>
    <property type="match status" value="1"/>
</dbReference>
<evidence type="ECO:0000313" key="5">
    <source>
        <dbReference type="EMBL" id="GAA4159237.1"/>
    </source>
</evidence>